<dbReference type="InterPro" id="IPR001387">
    <property type="entry name" value="Cro/C1-type_HTH"/>
</dbReference>
<dbReference type="InterPro" id="IPR043917">
    <property type="entry name" value="DUF5753"/>
</dbReference>
<dbReference type="EMBL" id="FNIX01000013">
    <property type="protein sequence ID" value="SDP72995.1"/>
    <property type="molecule type" value="Genomic_DNA"/>
</dbReference>
<dbReference type="SUPFAM" id="SSF47413">
    <property type="entry name" value="lambda repressor-like DNA-binding domains"/>
    <property type="match status" value="1"/>
</dbReference>
<dbReference type="SMART" id="SM00530">
    <property type="entry name" value="HTH_XRE"/>
    <property type="match status" value="1"/>
</dbReference>
<evidence type="ECO:0000313" key="2">
    <source>
        <dbReference type="EMBL" id="SDP72995.1"/>
    </source>
</evidence>
<feature type="domain" description="HTH cro/C1-type" evidence="1">
    <location>
        <begin position="23"/>
        <end position="78"/>
    </location>
</feature>
<dbReference type="PROSITE" id="PS50943">
    <property type="entry name" value="HTH_CROC1"/>
    <property type="match status" value="1"/>
</dbReference>
<dbReference type="Gene3D" id="1.10.260.40">
    <property type="entry name" value="lambda repressor-like DNA-binding domains"/>
    <property type="match status" value="1"/>
</dbReference>
<dbReference type="OrthoDB" id="4273809at2"/>
<protein>
    <submittedName>
        <fullName evidence="2">Helix-turn-helix domain-containing protein</fullName>
    </submittedName>
</protein>
<evidence type="ECO:0000259" key="1">
    <source>
        <dbReference type="PROSITE" id="PS50943"/>
    </source>
</evidence>
<gene>
    <name evidence="2" type="ORF">SAMN05421507_113140</name>
</gene>
<keyword evidence="3" id="KW-1185">Reference proteome</keyword>
<dbReference type="AlphaFoldDB" id="A0A1H0V3V6"/>
<evidence type="ECO:0000313" key="3">
    <source>
        <dbReference type="Proteomes" id="UP000199691"/>
    </source>
</evidence>
<dbReference type="CDD" id="cd00093">
    <property type="entry name" value="HTH_XRE"/>
    <property type="match status" value="1"/>
</dbReference>
<dbReference type="STRING" id="641025.SAMN05421507_113140"/>
<proteinExistence type="predicted"/>
<organism evidence="2 3">
    <name type="scientific">Lentzea jiangxiensis</name>
    <dbReference type="NCBI Taxonomy" id="641025"/>
    <lineage>
        <taxon>Bacteria</taxon>
        <taxon>Bacillati</taxon>
        <taxon>Actinomycetota</taxon>
        <taxon>Actinomycetes</taxon>
        <taxon>Pseudonocardiales</taxon>
        <taxon>Pseudonocardiaceae</taxon>
        <taxon>Lentzea</taxon>
    </lineage>
</organism>
<dbReference type="Pfam" id="PF19054">
    <property type="entry name" value="DUF5753"/>
    <property type="match status" value="1"/>
</dbReference>
<dbReference type="Pfam" id="PF13560">
    <property type="entry name" value="HTH_31"/>
    <property type="match status" value="1"/>
</dbReference>
<sequence length="296" mass="33850">MPTVGRMTAITSTAYSRDLGDELRRLREKFTSLTGHAFAEQLGWDPSKVSNIEKGKARASEIDLVQYLMMCGRDSAHFEAFRERYRYAFDPYVLIVPDNLRTLAMAEAQAQKITSYDVLSVPGLVQIPGYARALLETGRKTPADVEKSFRWRMDRQAVLRRPNPPECRFYVHELALQLQVGDERIMEEQYLRMLFNTHIIRIVPISAGPGPIRMSPRMLLSFEKLVPLAYSETDLARVFAQDGAAIADSREFFKWLDARALDEGQSKSLLTSYISRLRKDPHEPPAELAQEHLQRS</sequence>
<dbReference type="InterPro" id="IPR010982">
    <property type="entry name" value="Lambda_DNA-bd_dom_sf"/>
</dbReference>
<dbReference type="GO" id="GO:0003677">
    <property type="term" value="F:DNA binding"/>
    <property type="evidence" value="ECO:0007669"/>
    <property type="project" value="InterPro"/>
</dbReference>
<name>A0A1H0V3V6_9PSEU</name>
<reference evidence="3" key="1">
    <citation type="submission" date="2016-10" db="EMBL/GenBank/DDBJ databases">
        <authorList>
            <person name="Varghese N."/>
            <person name="Submissions S."/>
        </authorList>
    </citation>
    <scope>NUCLEOTIDE SEQUENCE [LARGE SCALE GENOMIC DNA]</scope>
    <source>
        <strain evidence="3">CGMCC 4.6609</strain>
    </source>
</reference>
<dbReference type="Proteomes" id="UP000199691">
    <property type="component" value="Unassembled WGS sequence"/>
</dbReference>
<accession>A0A1H0V3V6</accession>